<dbReference type="AlphaFoldDB" id="A0A1Y1JEQ7"/>
<gene>
    <name evidence="6" type="ORF">PGO_070530</name>
</gene>
<dbReference type="EMBL" id="BDQF01000008">
    <property type="protein sequence ID" value="GAW80138.1"/>
    <property type="molecule type" value="Genomic_DNA"/>
</dbReference>
<keyword evidence="2" id="KW-0539">Nucleus</keyword>
<organism evidence="6 7">
    <name type="scientific">Plasmodium gonderi</name>
    <dbReference type="NCBI Taxonomy" id="77519"/>
    <lineage>
        <taxon>Eukaryota</taxon>
        <taxon>Sar</taxon>
        <taxon>Alveolata</taxon>
        <taxon>Apicomplexa</taxon>
        <taxon>Aconoidasida</taxon>
        <taxon>Haemosporida</taxon>
        <taxon>Plasmodiidae</taxon>
        <taxon>Plasmodium</taxon>
        <taxon>Plasmodium (Plasmodium)</taxon>
    </lineage>
</organism>
<dbReference type="GO" id="GO:0019212">
    <property type="term" value="F:phosphatase inhibitor activity"/>
    <property type="evidence" value="ECO:0007669"/>
    <property type="project" value="TreeGrafter"/>
</dbReference>
<keyword evidence="4" id="KW-0175">Coiled coil</keyword>
<dbReference type="GO" id="GO:0003714">
    <property type="term" value="F:transcription corepressor activity"/>
    <property type="evidence" value="ECO:0007669"/>
    <property type="project" value="TreeGrafter"/>
</dbReference>
<evidence type="ECO:0000256" key="3">
    <source>
        <dbReference type="ARBA" id="ARBA00038295"/>
    </source>
</evidence>
<comment type="similarity">
    <text evidence="3">Belongs to the RNA polymerase II subunit 5-mediating protein family.</text>
</comment>
<dbReference type="GO" id="GO:0005634">
    <property type="term" value="C:nucleus"/>
    <property type="evidence" value="ECO:0007669"/>
    <property type="project" value="UniProtKB-SubCell"/>
</dbReference>
<evidence type="ECO:0000313" key="6">
    <source>
        <dbReference type="EMBL" id="GAW80138.1"/>
    </source>
</evidence>
<keyword evidence="7" id="KW-1185">Reference proteome</keyword>
<protein>
    <submittedName>
        <fullName evidence="6">Uncharacterized protein</fullName>
    </submittedName>
</protein>
<dbReference type="SUPFAM" id="SSF46579">
    <property type="entry name" value="Prefoldin"/>
    <property type="match status" value="1"/>
</dbReference>
<evidence type="ECO:0000313" key="7">
    <source>
        <dbReference type="Proteomes" id="UP000195521"/>
    </source>
</evidence>
<name>A0A1Y1JEQ7_PLAGO</name>
<evidence type="ECO:0000256" key="1">
    <source>
        <dbReference type="ARBA" id="ARBA00004123"/>
    </source>
</evidence>
<dbReference type="InterPro" id="IPR052255">
    <property type="entry name" value="RNA_pol_II_subunit5-mediator"/>
</dbReference>
<feature type="region of interest" description="Disordered" evidence="5">
    <location>
        <begin position="184"/>
        <end position="224"/>
    </location>
</feature>
<dbReference type="OrthoDB" id="21413at2759"/>
<dbReference type="CDD" id="cd23159">
    <property type="entry name" value="Prefoldin_URI1"/>
    <property type="match status" value="1"/>
</dbReference>
<dbReference type="Pfam" id="PF02996">
    <property type="entry name" value="Prefoldin"/>
    <property type="match status" value="1"/>
</dbReference>
<dbReference type="OMA" id="KFYQDKY"/>
<dbReference type="InterPro" id="IPR009053">
    <property type="entry name" value="Prefoldin"/>
</dbReference>
<feature type="region of interest" description="Disordered" evidence="5">
    <location>
        <begin position="245"/>
        <end position="267"/>
    </location>
</feature>
<dbReference type="Proteomes" id="UP000195521">
    <property type="component" value="Unassembled WGS sequence"/>
</dbReference>
<comment type="caution">
    <text evidence="6">The sequence shown here is derived from an EMBL/GenBank/DDBJ whole genome shotgun (WGS) entry which is preliminary data.</text>
</comment>
<feature type="coiled-coil region" evidence="4">
    <location>
        <begin position="24"/>
        <end position="54"/>
    </location>
</feature>
<sequence>MVDEEGNLQSEEIEGGTKRLLLKIRNEKQNEEILKKAINEYEQTIEVISNLTKKLNYRIIIPFSKVAFYEGEIKYTNNVYQDIGCNTYCERTAEKAQAFLEKKLKFYQDKYKIVNDAINKLTKELELSLELNYNLNYEKDEEEKASLNNVFVRPDGFLEIREEYHESEDEEYLAKIRKRNYLKNEPNEEAQAPKREYHDDDHHTTITNSCKQKQDRDNLTSNSVSTEVCKSISTNKNDKNKCLQNKEQSTCREKDNNSSKMKSLNVNEHGFLNIKENYTSSSDSECVQ</sequence>
<feature type="compositionally biased region" description="Basic and acidic residues" evidence="5">
    <location>
        <begin position="191"/>
        <end position="204"/>
    </location>
</feature>
<reference evidence="7" key="1">
    <citation type="submission" date="2017-04" db="EMBL/GenBank/DDBJ databases">
        <title>Plasmodium gonderi genome.</title>
        <authorList>
            <person name="Arisue N."/>
            <person name="Honma H."/>
            <person name="Kawai S."/>
            <person name="Tougan T."/>
            <person name="Tanabe K."/>
            <person name="Horii T."/>
        </authorList>
    </citation>
    <scope>NUCLEOTIDE SEQUENCE [LARGE SCALE GENOMIC DNA]</scope>
    <source>
        <strain evidence="7">ATCC 30045</strain>
    </source>
</reference>
<dbReference type="GeneID" id="39746851"/>
<dbReference type="GO" id="GO:0000122">
    <property type="term" value="P:negative regulation of transcription by RNA polymerase II"/>
    <property type="evidence" value="ECO:0007669"/>
    <property type="project" value="TreeGrafter"/>
</dbReference>
<dbReference type="PANTHER" id="PTHR15111">
    <property type="entry name" value="RNA POLYMERASE II SUBUNIT 5-MEDIATING PROTEIN NNX3"/>
    <property type="match status" value="1"/>
</dbReference>
<dbReference type="RefSeq" id="XP_028542727.1">
    <property type="nucleotide sequence ID" value="XM_028686926.1"/>
</dbReference>
<dbReference type="InterPro" id="IPR004127">
    <property type="entry name" value="Prefoldin_subunit_alpha"/>
</dbReference>
<evidence type="ECO:0000256" key="4">
    <source>
        <dbReference type="SAM" id="Coils"/>
    </source>
</evidence>
<dbReference type="PANTHER" id="PTHR15111:SF0">
    <property type="entry name" value="UNCONVENTIONAL PREFOLDIN RPB5 INTERACTOR 1"/>
    <property type="match status" value="1"/>
</dbReference>
<proteinExistence type="inferred from homology"/>
<evidence type="ECO:0000256" key="2">
    <source>
        <dbReference type="ARBA" id="ARBA00023242"/>
    </source>
</evidence>
<comment type="subcellular location">
    <subcellularLocation>
        <location evidence="1">Nucleus</location>
    </subcellularLocation>
</comment>
<evidence type="ECO:0000256" key="5">
    <source>
        <dbReference type="SAM" id="MobiDB-lite"/>
    </source>
</evidence>
<dbReference type="GO" id="GO:0003682">
    <property type="term" value="F:chromatin binding"/>
    <property type="evidence" value="ECO:0007669"/>
    <property type="project" value="TreeGrafter"/>
</dbReference>
<dbReference type="Gene3D" id="1.10.287.370">
    <property type="match status" value="1"/>
</dbReference>
<accession>A0A1Y1JEQ7</accession>